<name>A0A194WZ43_MOLSC</name>
<dbReference type="KEGG" id="psco:LY89DRAFT_155145"/>
<evidence type="ECO:0000259" key="1">
    <source>
        <dbReference type="Pfam" id="PF20150"/>
    </source>
</evidence>
<evidence type="ECO:0000313" key="2">
    <source>
        <dbReference type="EMBL" id="KUJ13226.1"/>
    </source>
</evidence>
<dbReference type="InParanoid" id="A0A194WZ43"/>
<dbReference type="EMBL" id="KQ947422">
    <property type="protein sequence ID" value="KUJ13226.1"/>
    <property type="molecule type" value="Genomic_DNA"/>
</dbReference>
<dbReference type="PANTHER" id="PTHR35910">
    <property type="entry name" value="2EXR DOMAIN-CONTAINING PROTEIN"/>
    <property type="match status" value="1"/>
</dbReference>
<protein>
    <recommendedName>
        <fullName evidence="1">2EXR domain-containing protein</fullName>
    </recommendedName>
</protein>
<dbReference type="RefSeq" id="XP_018067581.1">
    <property type="nucleotide sequence ID" value="XM_018205445.1"/>
</dbReference>
<reference evidence="2 3" key="1">
    <citation type="submission" date="2015-10" db="EMBL/GenBank/DDBJ databases">
        <title>Full genome of DAOMC 229536 Phialocephala scopiformis, a fungal endophyte of spruce producing the potent anti-insectan compound rugulosin.</title>
        <authorList>
            <consortium name="DOE Joint Genome Institute"/>
            <person name="Walker A.K."/>
            <person name="Frasz S.L."/>
            <person name="Seifert K.A."/>
            <person name="Miller J.D."/>
            <person name="Mondo S.J."/>
            <person name="Labutti K."/>
            <person name="Lipzen A."/>
            <person name="Dockter R."/>
            <person name="Kennedy M."/>
            <person name="Grigoriev I.V."/>
            <person name="Spatafora J.W."/>
        </authorList>
    </citation>
    <scope>NUCLEOTIDE SEQUENCE [LARGE SCALE GENOMIC DNA]</scope>
    <source>
        <strain evidence="2 3">CBS 120377</strain>
    </source>
</reference>
<evidence type="ECO:0000313" key="3">
    <source>
        <dbReference type="Proteomes" id="UP000070700"/>
    </source>
</evidence>
<dbReference type="PANTHER" id="PTHR35910:SF6">
    <property type="entry name" value="2EXR DOMAIN-CONTAINING PROTEIN"/>
    <property type="match status" value="1"/>
</dbReference>
<dbReference type="AlphaFoldDB" id="A0A194WZ43"/>
<feature type="domain" description="2EXR" evidence="1">
    <location>
        <begin position="93"/>
        <end position="200"/>
    </location>
</feature>
<dbReference type="Proteomes" id="UP000070700">
    <property type="component" value="Unassembled WGS sequence"/>
</dbReference>
<dbReference type="Pfam" id="PF20150">
    <property type="entry name" value="2EXR"/>
    <property type="match status" value="1"/>
</dbReference>
<keyword evidence="3" id="KW-1185">Reference proteome</keyword>
<sequence>MTDWLHCPGEDALDGEVEDEFRDELRLFQKQEWLKDIRESTRKHYEHQLLRVMHKHRIAQEEITDDFVRTQLQDIEEYGISAMRNRAVPAYTFDRFDDLPTELRLRIWSFASRMNKPRYNNVHAVDWFETFRNCGHDPRRCSSKMVYDADFYFSENRDVPSVLHICRESRSVAQQVYTLMPLDMLEGREKRAYFNTLYDFFFIGATNGETWTSFLILVDMVIKLNSSRPLRPQIQKDVEIFQNIRHLTVDFEVFATARARVWAEFPLLAHIVICSSPYANTCCL</sequence>
<dbReference type="GeneID" id="28815171"/>
<organism evidence="2 3">
    <name type="scientific">Mollisia scopiformis</name>
    <name type="common">Conifer needle endophyte fungus</name>
    <name type="synonym">Phialocephala scopiformis</name>
    <dbReference type="NCBI Taxonomy" id="149040"/>
    <lineage>
        <taxon>Eukaryota</taxon>
        <taxon>Fungi</taxon>
        <taxon>Dikarya</taxon>
        <taxon>Ascomycota</taxon>
        <taxon>Pezizomycotina</taxon>
        <taxon>Leotiomycetes</taxon>
        <taxon>Helotiales</taxon>
        <taxon>Mollisiaceae</taxon>
        <taxon>Mollisia</taxon>
    </lineage>
</organism>
<accession>A0A194WZ43</accession>
<proteinExistence type="predicted"/>
<gene>
    <name evidence="2" type="ORF">LY89DRAFT_155145</name>
</gene>
<dbReference type="InterPro" id="IPR045518">
    <property type="entry name" value="2EXR"/>
</dbReference>
<dbReference type="OrthoDB" id="3563121at2759"/>